<feature type="compositionally biased region" description="Basic and acidic residues" evidence="1">
    <location>
        <begin position="12"/>
        <end position="21"/>
    </location>
</feature>
<dbReference type="AlphaFoldDB" id="A0AA37FA37"/>
<protein>
    <recommendedName>
        <fullName evidence="4">Transposase</fullName>
    </recommendedName>
</protein>
<reference evidence="2" key="1">
    <citation type="submission" date="2022-09" db="EMBL/GenBank/DDBJ databases">
        <title>Whole genome shotgun sequence of Streptomyces albidoflavus NBRC 12854.</title>
        <authorList>
            <person name="Komaki H."/>
            <person name="Tamura T."/>
        </authorList>
    </citation>
    <scope>NUCLEOTIDE SEQUENCE</scope>
    <source>
        <strain evidence="2">NBRC 12854</strain>
    </source>
</reference>
<evidence type="ECO:0008006" key="4">
    <source>
        <dbReference type="Google" id="ProtNLM"/>
    </source>
</evidence>
<comment type="caution">
    <text evidence="2">The sequence shown here is derived from an EMBL/GenBank/DDBJ whole genome shotgun (WGS) entry which is preliminary data.</text>
</comment>
<feature type="region of interest" description="Disordered" evidence="1">
    <location>
        <begin position="1"/>
        <end position="70"/>
    </location>
</feature>
<evidence type="ECO:0000313" key="3">
    <source>
        <dbReference type="Proteomes" id="UP001051844"/>
    </source>
</evidence>
<gene>
    <name evidence="2" type="ORF">ScoT_00840</name>
</gene>
<proteinExistence type="predicted"/>
<organism evidence="2 3">
    <name type="scientific">Streptomyces albidoflavus</name>
    <dbReference type="NCBI Taxonomy" id="1886"/>
    <lineage>
        <taxon>Bacteria</taxon>
        <taxon>Bacillati</taxon>
        <taxon>Actinomycetota</taxon>
        <taxon>Actinomycetes</taxon>
        <taxon>Kitasatosporales</taxon>
        <taxon>Streptomycetaceae</taxon>
        <taxon>Streptomyces</taxon>
        <taxon>Streptomyces albidoflavus group</taxon>
    </lineage>
</organism>
<dbReference type="EMBL" id="BNDZ01000003">
    <property type="protein sequence ID" value="GHI43910.1"/>
    <property type="molecule type" value="Genomic_DNA"/>
</dbReference>
<dbReference type="Proteomes" id="UP001051844">
    <property type="component" value="Unassembled WGS sequence"/>
</dbReference>
<accession>A0AA37FA37</accession>
<evidence type="ECO:0000256" key="1">
    <source>
        <dbReference type="SAM" id="MobiDB-lite"/>
    </source>
</evidence>
<name>A0AA37FA37_9ACTN</name>
<sequence length="105" mass="11190">MVGRPPLAGNRNDCKAGEESGAKASVGKTLTIADGGYPGTGRVSPHRRLRGQSELPAWKEEHNKSHNKQVRARVEHALPVGGWFWSLRPEGGGGGVGPVFVGVRR</sequence>
<evidence type="ECO:0000313" key="2">
    <source>
        <dbReference type="EMBL" id="GHI43910.1"/>
    </source>
</evidence>